<keyword evidence="5" id="KW-0804">Transcription</keyword>
<dbReference type="InterPro" id="IPR007627">
    <property type="entry name" value="RNA_pol_sigma70_r2"/>
</dbReference>
<evidence type="ECO:0000256" key="1">
    <source>
        <dbReference type="ARBA" id="ARBA00010641"/>
    </source>
</evidence>
<name>A0A1U7CU93_9BACT</name>
<dbReference type="InterPro" id="IPR039425">
    <property type="entry name" value="RNA_pol_sigma-70-like"/>
</dbReference>
<dbReference type="SUPFAM" id="SSF88946">
    <property type="entry name" value="Sigma2 domain of RNA polymerase sigma factors"/>
    <property type="match status" value="1"/>
</dbReference>
<feature type="domain" description="RNA polymerase sigma factor 70 region 4 type 2" evidence="8">
    <location>
        <begin position="143"/>
        <end position="192"/>
    </location>
</feature>
<evidence type="ECO:0000256" key="3">
    <source>
        <dbReference type="ARBA" id="ARBA00023082"/>
    </source>
</evidence>
<evidence type="ECO:0000256" key="5">
    <source>
        <dbReference type="ARBA" id="ARBA00023163"/>
    </source>
</evidence>
<dbReference type="EMBL" id="CP019082">
    <property type="protein sequence ID" value="APW62501.1"/>
    <property type="molecule type" value="Genomic_DNA"/>
</dbReference>
<evidence type="ECO:0000259" key="7">
    <source>
        <dbReference type="Pfam" id="PF04542"/>
    </source>
</evidence>
<dbReference type="KEGG" id="pbor:BSF38_04047"/>
<evidence type="ECO:0000256" key="2">
    <source>
        <dbReference type="ARBA" id="ARBA00023015"/>
    </source>
</evidence>
<dbReference type="Pfam" id="PF08281">
    <property type="entry name" value="Sigma70_r4_2"/>
    <property type="match status" value="1"/>
</dbReference>
<dbReference type="InterPro" id="IPR036388">
    <property type="entry name" value="WH-like_DNA-bd_sf"/>
</dbReference>
<dbReference type="Gene3D" id="1.10.10.10">
    <property type="entry name" value="Winged helix-like DNA-binding domain superfamily/Winged helix DNA-binding domain"/>
    <property type="match status" value="1"/>
</dbReference>
<dbReference type="InterPro" id="IPR013249">
    <property type="entry name" value="RNA_pol_sigma70_r4_t2"/>
</dbReference>
<dbReference type="PANTHER" id="PTHR43133">
    <property type="entry name" value="RNA POLYMERASE ECF-TYPE SIGMA FACTO"/>
    <property type="match status" value="1"/>
</dbReference>
<reference evidence="10" key="1">
    <citation type="submission" date="2016-12" db="EMBL/GenBank/DDBJ databases">
        <title>Comparative genomics of four Isosphaeraceae planctomycetes: a common pool of plasmids and glycoside hydrolase genes.</title>
        <authorList>
            <person name="Ivanova A."/>
        </authorList>
    </citation>
    <scope>NUCLEOTIDE SEQUENCE [LARGE SCALE GENOMIC DNA]</scope>
    <source>
        <strain evidence="10">PX4</strain>
    </source>
</reference>
<dbReference type="Pfam" id="PF04542">
    <property type="entry name" value="Sigma70_r2"/>
    <property type="match status" value="1"/>
</dbReference>
<evidence type="ECO:0000259" key="8">
    <source>
        <dbReference type="Pfam" id="PF08281"/>
    </source>
</evidence>
<dbReference type="Gene3D" id="1.10.1740.10">
    <property type="match status" value="1"/>
</dbReference>
<evidence type="ECO:0000256" key="6">
    <source>
        <dbReference type="SAM" id="MobiDB-lite"/>
    </source>
</evidence>
<keyword evidence="10" id="KW-1185">Reference proteome</keyword>
<dbReference type="GO" id="GO:0016987">
    <property type="term" value="F:sigma factor activity"/>
    <property type="evidence" value="ECO:0007669"/>
    <property type="project" value="UniProtKB-KW"/>
</dbReference>
<comment type="similarity">
    <text evidence="1">Belongs to the sigma-70 factor family. ECF subfamily.</text>
</comment>
<proteinExistence type="inferred from homology"/>
<dbReference type="OrthoDB" id="9803470at2"/>
<dbReference type="STRING" id="1387353.BSF38_04047"/>
<dbReference type="InterPro" id="IPR014284">
    <property type="entry name" value="RNA_pol_sigma-70_dom"/>
</dbReference>
<evidence type="ECO:0000256" key="4">
    <source>
        <dbReference type="ARBA" id="ARBA00023125"/>
    </source>
</evidence>
<accession>A0A1U7CU93</accession>
<evidence type="ECO:0000313" key="10">
    <source>
        <dbReference type="Proteomes" id="UP000186309"/>
    </source>
</evidence>
<dbReference type="SUPFAM" id="SSF88659">
    <property type="entry name" value="Sigma3 and sigma4 domains of RNA polymerase sigma factors"/>
    <property type="match status" value="1"/>
</dbReference>
<dbReference type="InterPro" id="IPR013324">
    <property type="entry name" value="RNA_pol_sigma_r3/r4-like"/>
</dbReference>
<dbReference type="NCBIfam" id="TIGR02937">
    <property type="entry name" value="sigma70-ECF"/>
    <property type="match status" value="1"/>
</dbReference>
<organism evidence="9 10">
    <name type="scientific">Paludisphaera borealis</name>
    <dbReference type="NCBI Taxonomy" id="1387353"/>
    <lineage>
        <taxon>Bacteria</taxon>
        <taxon>Pseudomonadati</taxon>
        <taxon>Planctomycetota</taxon>
        <taxon>Planctomycetia</taxon>
        <taxon>Isosphaerales</taxon>
        <taxon>Isosphaeraceae</taxon>
        <taxon>Paludisphaera</taxon>
    </lineage>
</organism>
<keyword evidence="2" id="KW-0805">Transcription regulation</keyword>
<keyword evidence="3" id="KW-0731">Sigma factor</keyword>
<gene>
    <name evidence="9" type="primary">sigE_23</name>
    <name evidence="9" type="ORF">BSF38_04047</name>
</gene>
<dbReference type="GO" id="GO:0003677">
    <property type="term" value="F:DNA binding"/>
    <property type="evidence" value="ECO:0007669"/>
    <property type="project" value="UniProtKB-KW"/>
</dbReference>
<protein>
    <submittedName>
        <fullName evidence="9">ECF RNA polymerase sigma factor SigE</fullName>
    </submittedName>
</protein>
<keyword evidence="4" id="KW-0238">DNA-binding</keyword>
<dbReference type="PANTHER" id="PTHR43133:SF8">
    <property type="entry name" value="RNA POLYMERASE SIGMA FACTOR HI_1459-RELATED"/>
    <property type="match status" value="1"/>
</dbReference>
<evidence type="ECO:0000313" key="9">
    <source>
        <dbReference type="EMBL" id="APW62501.1"/>
    </source>
</evidence>
<dbReference type="GO" id="GO:0006352">
    <property type="term" value="P:DNA-templated transcription initiation"/>
    <property type="evidence" value="ECO:0007669"/>
    <property type="project" value="InterPro"/>
</dbReference>
<dbReference type="Proteomes" id="UP000186309">
    <property type="component" value="Chromosome"/>
</dbReference>
<sequence length="213" mass="24409">MTVEPGRKTDSREPPESPTDPERWLDEHGDALYRYALAHGIRRDAAEDLVQECFLAALRARERFDGDSSERTWLLAILRHKLVDHYRRGAAVRVESAWDLEEDGPRSGILNRFFRDDGTWRRAPSAWKIASDPIESREFLDFLDACLERLPGPLAAAFLLREVEGLDMDVVRQRLAIASGNLRIRLHRARLLLRDCLGKHGFGEPADDPRRTT</sequence>
<feature type="region of interest" description="Disordered" evidence="6">
    <location>
        <begin position="1"/>
        <end position="24"/>
    </location>
</feature>
<feature type="domain" description="RNA polymerase sigma-70 region 2" evidence="7">
    <location>
        <begin position="26"/>
        <end position="89"/>
    </location>
</feature>
<dbReference type="InterPro" id="IPR013325">
    <property type="entry name" value="RNA_pol_sigma_r2"/>
</dbReference>
<dbReference type="AlphaFoldDB" id="A0A1U7CU93"/>
<dbReference type="RefSeq" id="WP_076348645.1">
    <property type="nucleotide sequence ID" value="NZ_CP019082.1"/>
</dbReference>